<dbReference type="OrthoDB" id="9813612at2"/>
<dbReference type="Gene3D" id="3.90.1150.10">
    <property type="entry name" value="Aspartate Aminotransferase, domain 1"/>
    <property type="match status" value="1"/>
</dbReference>
<dbReference type="PANTHER" id="PTHR43144">
    <property type="entry name" value="AMINOTRANSFERASE"/>
    <property type="match status" value="1"/>
</dbReference>
<dbReference type="GeneID" id="92716302"/>
<evidence type="ECO:0000256" key="6">
    <source>
        <dbReference type="ARBA" id="ARBA00022679"/>
    </source>
</evidence>
<evidence type="ECO:0000259" key="10">
    <source>
        <dbReference type="Pfam" id="PF00155"/>
    </source>
</evidence>
<name>A0A8E4BS33_9FIRM</name>
<dbReference type="InterPro" id="IPR019942">
    <property type="entry name" value="DapL/ALD1"/>
</dbReference>
<sequence>MAHCNEKYLNLQSACLFDEINEKQNAYKESHPDADIISLDIEDGTQPLAPSAAEAMKKAVDEMSRGGTFPGCGPEQGYLFLREAIAKNDFQSRGCDISPDEIFVSDGEKYDIGNMQEIFAESDIAAITDPVYSPYVDSNVLAGRGGKFINGAYSKLEYLPCYEECDFKANLPQHDPMIIYLCSPNNPTGTALNKSNLTMWVKYAKQTGAVIFFDAAYEAFITEPNIPHSIYEIEGAKDVAIEFRSYSETAGLTGLRCGYCVVPKELMLETKKDDKVSANELWKCHQRAKFKGCSYIVQRGAEASYTEEGKKQIQAALAAYRENAKIIMDACEESGLNAYGGINSPYIWAAVPEGMTSWEFFDFLLDKAQVICSPGSGLGLCGEGFIRLTSFNTPELTKAAAERMKKALKEL</sequence>
<gene>
    <name evidence="11" type="ORF">Dia5BBH33_10870</name>
</gene>
<dbReference type="AlphaFoldDB" id="A0A8E4BS33"/>
<dbReference type="NCBIfam" id="TIGR03542">
    <property type="entry name" value="DAPAT_plant"/>
    <property type="match status" value="1"/>
</dbReference>
<dbReference type="Proteomes" id="UP000320585">
    <property type="component" value="Chromosome"/>
</dbReference>
<dbReference type="Gene3D" id="3.40.640.10">
    <property type="entry name" value="Type I PLP-dependent aspartate aminotransferase-like (Major domain)"/>
    <property type="match status" value="1"/>
</dbReference>
<dbReference type="Pfam" id="PF00155">
    <property type="entry name" value="Aminotran_1_2"/>
    <property type="match status" value="1"/>
</dbReference>
<organism evidence="11 12">
    <name type="scientific">Dialister hominis</name>
    <dbReference type="NCBI Taxonomy" id="2582419"/>
    <lineage>
        <taxon>Bacteria</taxon>
        <taxon>Bacillati</taxon>
        <taxon>Bacillota</taxon>
        <taxon>Negativicutes</taxon>
        <taxon>Veillonellales</taxon>
        <taxon>Veillonellaceae</taxon>
        <taxon>Dialister</taxon>
    </lineage>
</organism>
<evidence type="ECO:0000313" key="12">
    <source>
        <dbReference type="Proteomes" id="UP000320585"/>
    </source>
</evidence>
<protein>
    <recommendedName>
        <fullName evidence="4 9">LL-diaminopimelate aminotransferase</fullName>
        <ecNumber evidence="3 9">2.6.1.83</ecNumber>
    </recommendedName>
</protein>
<dbReference type="SUPFAM" id="SSF53383">
    <property type="entry name" value="PLP-dependent transferases"/>
    <property type="match status" value="1"/>
</dbReference>
<dbReference type="GO" id="GO:0010285">
    <property type="term" value="F:L,L-diaminopimelate aminotransferase activity"/>
    <property type="evidence" value="ECO:0007669"/>
    <property type="project" value="UniProtKB-EC"/>
</dbReference>
<evidence type="ECO:0000256" key="9">
    <source>
        <dbReference type="NCBIfam" id="TIGR03542"/>
    </source>
</evidence>
<comment type="pathway">
    <text evidence="2">Amino-acid biosynthesis; L-lysine biosynthesis via DAP pathway; LL-2,6-diaminopimelate from (S)-tetrahydrodipicolinate (aminotransferase route): step 1/1.</text>
</comment>
<comment type="catalytic activity">
    <reaction evidence="8">
        <text>(2S,6S)-2,6-diaminopimelate + 2-oxoglutarate = (S)-2,3,4,5-tetrahydrodipicolinate + L-glutamate + H2O + H(+)</text>
        <dbReference type="Rhea" id="RHEA:23988"/>
        <dbReference type="ChEBI" id="CHEBI:15377"/>
        <dbReference type="ChEBI" id="CHEBI:15378"/>
        <dbReference type="ChEBI" id="CHEBI:16810"/>
        <dbReference type="ChEBI" id="CHEBI:16845"/>
        <dbReference type="ChEBI" id="CHEBI:29985"/>
        <dbReference type="ChEBI" id="CHEBI:57609"/>
        <dbReference type="EC" id="2.6.1.83"/>
    </reaction>
</comment>
<dbReference type="EMBL" id="AP019697">
    <property type="protein sequence ID" value="BBK25152.1"/>
    <property type="molecule type" value="Genomic_DNA"/>
</dbReference>
<dbReference type="InterPro" id="IPR015422">
    <property type="entry name" value="PyrdxlP-dep_Trfase_small"/>
</dbReference>
<evidence type="ECO:0000256" key="5">
    <source>
        <dbReference type="ARBA" id="ARBA00022576"/>
    </source>
</evidence>
<evidence type="ECO:0000256" key="7">
    <source>
        <dbReference type="ARBA" id="ARBA00022898"/>
    </source>
</evidence>
<dbReference type="CDD" id="cd00609">
    <property type="entry name" value="AAT_like"/>
    <property type="match status" value="1"/>
</dbReference>
<dbReference type="InterPro" id="IPR015421">
    <property type="entry name" value="PyrdxlP-dep_Trfase_major"/>
</dbReference>
<evidence type="ECO:0000256" key="8">
    <source>
        <dbReference type="ARBA" id="ARBA00051934"/>
    </source>
</evidence>
<keyword evidence="6 11" id="KW-0808">Transferase</keyword>
<evidence type="ECO:0000256" key="1">
    <source>
        <dbReference type="ARBA" id="ARBA00001933"/>
    </source>
</evidence>
<dbReference type="InterPro" id="IPR015424">
    <property type="entry name" value="PyrdxlP-dep_Trfase"/>
</dbReference>
<accession>A0A8E4BS33</accession>
<dbReference type="EC" id="2.6.1.83" evidence="3 9"/>
<keyword evidence="12" id="KW-1185">Reference proteome</keyword>
<dbReference type="HAMAP" id="MF_01642">
    <property type="entry name" value="DapL_aminotrans_1"/>
    <property type="match status" value="1"/>
</dbReference>
<evidence type="ECO:0000256" key="2">
    <source>
        <dbReference type="ARBA" id="ARBA00004982"/>
    </source>
</evidence>
<dbReference type="KEGG" id="dho:Dia5BBH33_10870"/>
<dbReference type="GO" id="GO:0009089">
    <property type="term" value="P:lysine biosynthetic process via diaminopimelate"/>
    <property type="evidence" value="ECO:0007669"/>
    <property type="project" value="UniProtKB-UniPathway"/>
</dbReference>
<proteinExistence type="inferred from homology"/>
<evidence type="ECO:0000256" key="3">
    <source>
        <dbReference type="ARBA" id="ARBA00013138"/>
    </source>
</evidence>
<feature type="domain" description="Aminotransferase class I/classII large" evidence="10">
    <location>
        <begin position="37"/>
        <end position="401"/>
    </location>
</feature>
<comment type="cofactor">
    <cofactor evidence="1">
        <name>pyridoxal 5'-phosphate</name>
        <dbReference type="ChEBI" id="CHEBI:597326"/>
    </cofactor>
</comment>
<evidence type="ECO:0000256" key="4">
    <source>
        <dbReference type="ARBA" id="ARBA00018052"/>
    </source>
</evidence>
<dbReference type="GO" id="GO:0030170">
    <property type="term" value="F:pyridoxal phosphate binding"/>
    <property type="evidence" value="ECO:0007669"/>
    <property type="project" value="UniProtKB-UniRule"/>
</dbReference>
<dbReference type="RefSeq" id="WP_143332536.1">
    <property type="nucleotide sequence ID" value="NZ_AP019697.1"/>
</dbReference>
<keyword evidence="7" id="KW-0663">Pyridoxal phosphate</keyword>
<dbReference type="InterPro" id="IPR004839">
    <property type="entry name" value="Aminotransferase_I/II_large"/>
</dbReference>
<dbReference type="UniPathway" id="UPA00034">
    <property type="reaction ID" value="UER00466"/>
</dbReference>
<evidence type="ECO:0000313" key="11">
    <source>
        <dbReference type="EMBL" id="BBK25152.1"/>
    </source>
</evidence>
<keyword evidence="5 11" id="KW-0032">Aminotransferase</keyword>
<reference evidence="12" key="1">
    <citation type="submission" date="2019-05" db="EMBL/GenBank/DDBJ databases">
        <title>Complete genome sequencing of Dialister sp. strain 5BBH33.</title>
        <authorList>
            <person name="Sakamoto M."/>
            <person name="Murakami T."/>
            <person name="Mori H."/>
        </authorList>
    </citation>
    <scope>NUCLEOTIDE SEQUENCE [LARGE SCALE GENOMIC DNA]</scope>
    <source>
        <strain evidence="12">5BBH33</strain>
    </source>
</reference>
<dbReference type="FunFam" id="3.40.640.10:FF:000099">
    <property type="entry name" value="LL-diaminopimelate aminotransferase, chloroplastic"/>
    <property type="match status" value="1"/>
</dbReference>